<comment type="caution">
    <text evidence="3">The sequence shown here is derived from an EMBL/GenBank/DDBJ whole genome shotgun (WGS) entry which is preliminary data.</text>
</comment>
<evidence type="ECO:0000313" key="4">
    <source>
        <dbReference type="Proteomes" id="UP000605253"/>
    </source>
</evidence>
<keyword evidence="4" id="KW-1185">Reference proteome</keyword>
<dbReference type="Proteomes" id="UP000605253">
    <property type="component" value="Unassembled WGS sequence"/>
</dbReference>
<dbReference type="SMART" id="SM00257">
    <property type="entry name" value="LysM"/>
    <property type="match status" value="1"/>
</dbReference>
<dbReference type="PANTHER" id="PTHR37423:SF2">
    <property type="entry name" value="MEMBRANE-BOUND LYTIC MUREIN TRANSGLYCOSYLASE C"/>
    <property type="match status" value="1"/>
</dbReference>
<dbReference type="SUPFAM" id="SSF54106">
    <property type="entry name" value="LysM domain"/>
    <property type="match status" value="1"/>
</dbReference>
<dbReference type="InterPro" id="IPR036779">
    <property type="entry name" value="LysM_dom_sf"/>
</dbReference>
<dbReference type="EMBL" id="BMEO01000018">
    <property type="protein sequence ID" value="GGG02771.1"/>
    <property type="molecule type" value="Genomic_DNA"/>
</dbReference>
<dbReference type="PANTHER" id="PTHR37423">
    <property type="entry name" value="SOLUBLE LYTIC MUREIN TRANSGLYCOSYLASE-RELATED"/>
    <property type="match status" value="1"/>
</dbReference>
<protein>
    <submittedName>
        <fullName evidence="3">Lytic transglycosylase</fullName>
    </submittedName>
</protein>
<proteinExistence type="inferred from homology"/>
<dbReference type="AlphaFoldDB" id="A0A917CYN4"/>
<dbReference type="Gene3D" id="1.10.530.10">
    <property type="match status" value="1"/>
</dbReference>
<dbReference type="InterPro" id="IPR008258">
    <property type="entry name" value="Transglycosylase_SLT_dom_1"/>
</dbReference>
<dbReference type="Pfam" id="PF01476">
    <property type="entry name" value="LysM"/>
    <property type="match status" value="1"/>
</dbReference>
<dbReference type="SUPFAM" id="SSF53955">
    <property type="entry name" value="Lysozyme-like"/>
    <property type="match status" value="1"/>
</dbReference>
<evidence type="ECO:0000313" key="3">
    <source>
        <dbReference type="EMBL" id="GGG02771.1"/>
    </source>
</evidence>
<comment type="similarity">
    <text evidence="1">Belongs to the transglycosylase Slt family.</text>
</comment>
<dbReference type="InterPro" id="IPR023346">
    <property type="entry name" value="Lysozyme-like_dom_sf"/>
</dbReference>
<feature type="domain" description="LysM" evidence="2">
    <location>
        <begin position="372"/>
        <end position="418"/>
    </location>
</feature>
<evidence type="ECO:0000256" key="1">
    <source>
        <dbReference type="ARBA" id="ARBA00007734"/>
    </source>
</evidence>
<name>A0A917CYN4_9GAMM</name>
<gene>
    <name evidence="3" type="primary">dniR</name>
    <name evidence="3" type="ORF">GCM10011365_24950</name>
</gene>
<reference evidence="3" key="2">
    <citation type="submission" date="2020-09" db="EMBL/GenBank/DDBJ databases">
        <authorList>
            <person name="Sun Q."/>
            <person name="Zhou Y."/>
        </authorList>
    </citation>
    <scope>NUCLEOTIDE SEQUENCE</scope>
    <source>
        <strain evidence="3">CGMCC 1.12181</strain>
    </source>
</reference>
<dbReference type="Gene3D" id="3.10.350.10">
    <property type="entry name" value="LysM domain"/>
    <property type="match status" value="1"/>
</dbReference>
<reference evidence="3" key="1">
    <citation type="journal article" date="2014" name="Int. J. Syst. Evol. Microbiol.">
        <title>Complete genome sequence of Corynebacterium casei LMG S-19264T (=DSM 44701T), isolated from a smear-ripened cheese.</title>
        <authorList>
            <consortium name="US DOE Joint Genome Institute (JGI-PGF)"/>
            <person name="Walter F."/>
            <person name="Albersmeier A."/>
            <person name="Kalinowski J."/>
            <person name="Ruckert C."/>
        </authorList>
    </citation>
    <scope>NUCLEOTIDE SEQUENCE</scope>
    <source>
        <strain evidence="3">CGMCC 1.12181</strain>
    </source>
</reference>
<dbReference type="Pfam" id="PF01464">
    <property type="entry name" value="SLT"/>
    <property type="match status" value="1"/>
</dbReference>
<organism evidence="3 4">
    <name type="scientific">Marinicella pacifica</name>
    <dbReference type="NCBI Taxonomy" id="1171543"/>
    <lineage>
        <taxon>Bacteria</taxon>
        <taxon>Pseudomonadati</taxon>
        <taxon>Pseudomonadota</taxon>
        <taxon>Gammaproteobacteria</taxon>
        <taxon>Lysobacterales</taxon>
        <taxon>Marinicellaceae</taxon>
        <taxon>Marinicella</taxon>
    </lineage>
</organism>
<dbReference type="InterPro" id="IPR018392">
    <property type="entry name" value="LysM"/>
</dbReference>
<evidence type="ECO:0000259" key="2">
    <source>
        <dbReference type="PROSITE" id="PS51782"/>
    </source>
</evidence>
<accession>A0A917CYN4</accession>
<dbReference type="PROSITE" id="PS51782">
    <property type="entry name" value="LYSM"/>
    <property type="match status" value="1"/>
</dbReference>
<sequence>MRLIFFFVTLFVFNGCQQPPIKKQVQPVAAEQSVTTLITAIEQCQKSPTCEEALNAYFKQFEETTQTEEMIADQAETEVNLTRISDAATLNQPLLANQRIQAALNEWLTWKRPILIETWNNYQFLKRYILPPFTEKNIPEHFMLAIIAQESGGRVHSMSSAGASGLFQFMPATAERFGVVGTLGDYDARYHPKSAAQGAADYIQEQRQLYGDDFAKILAAYNAGENRFKRLNARHNNQSLWQTEFYADLPRETRSYIASVLSAMLIFNNPDDFNVTLTPIDGRTAVIEAQSDVSLSELAVCFGQYNHEMGWYRTLRNLNPTVKAKRVIKQGSPIVVPELLKPIYDSQCQDNALMTLAKKIHDADFPERPAFTYYRIRKGDSLSTISRRFSCTSKTEIARLNNIKPPRYLINAGKRLKVPQC</sequence>
<dbReference type="RefSeq" id="WP_188366099.1">
    <property type="nucleotide sequence ID" value="NZ_BAABJF010000023.1"/>
</dbReference>